<dbReference type="InterPro" id="IPR018841">
    <property type="entry name" value="DUF2442"/>
</dbReference>
<name>A0ABP7X0N5_9SPHI</name>
<evidence type="ECO:0008006" key="3">
    <source>
        <dbReference type="Google" id="ProtNLM"/>
    </source>
</evidence>
<dbReference type="Proteomes" id="UP001500841">
    <property type="component" value="Unassembled WGS sequence"/>
</dbReference>
<sequence>MLNNKKVSPRGNLEKVDMPLFTRRKQDKKAKVVFSGDLLLVEFDGGKPQVFPLDWFPALKSATDEERADWDQTDKGIRFNKLNLDINTQ</sequence>
<reference evidence="2" key="1">
    <citation type="journal article" date="2019" name="Int. J. Syst. Evol. Microbiol.">
        <title>The Global Catalogue of Microorganisms (GCM) 10K type strain sequencing project: providing services to taxonomists for standard genome sequencing and annotation.</title>
        <authorList>
            <consortium name="The Broad Institute Genomics Platform"/>
            <consortium name="The Broad Institute Genome Sequencing Center for Infectious Disease"/>
            <person name="Wu L."/>
            <person name="Ma J."/>
        </authorList>
    </citation>
    <scope>NUCLEOTIDE SEQUENCE [LARGE SCALE GENOMIC DNA]</scope>
    <source>
        <strain evidence="2">JCM 17085</strain>
    </source>
</reference>
<comment type="caution">
    <text evidence="1">The sequence shown here is derived from an EMBL/GenBank/DDBJ whole genome shotgun (WGS) entry which is preliminary data.</text>
</comment>
<proteinExistence type="predicted"/>
<organism evidence="1 2">
    <name type="scientific">Mucilaginibacter panaciglaebae</name>
    <dbReference type="NCBI Taxonomy" id="502331"/>
    <lineage>
        <taxon>Bacteria</taxon>
        <taxon>Pseudomonadati</taxon>
        <taxon>Bacteroidota</taxon>
        <taxon>Sphingobacteriia</taxon>
        <taxon>Sphingobacteriales</taxon>
        <taxon>Sphingobacteriaceae</taxon>
        <taxon>Mucilaginibacter</taxon>
    </lineage>
</organism>
<evidence type="ECO:0000313" key="1">
    <source>
        <dbReference type="EMBL" id="GAA4101536.1"/>
    </source>
</evidence>
<keyword evidence="2" id="KW-1185">Reference proteome</keyword>
<dbReference type="Gene3D" id="3.30.2020.40">
    <property type="entry name" value="Uncharacterised protein PF10387, DUF2442"/>
    <property type="match status" value="1"/>
</dbReference>
<evidence type="ECO:0000313" key="2">
    <source>
        <dbReference type="Proteomes" id="UP001500841"/>
    </source>
</evidence>
<accession>A0ABP7X0N5</accession>
<dbReference type="Pfam" id="PF10387">
    <property type="entry name" value="DUF2442"/>
    <property type="match status" value="1"/>
</dbReference>
<gene>
    <name evidence="1" type="ORF">GCM10022392_27870</name>
</gene>
<dbReference type="RefSeq" id="WP_345105723.1">
    <property type="nucleotide sequence ID" value="NZ_BAABCV010000010.1"/>
</dbReference>
<protein>
    <recommendedName>
        <fullName evidence="3">DUF2442 domain-containing protein</fullName>
    </recommendedName>
</protein>
<dbReference type="EMBL" id="BAABCV010000010">
    <property type="protein sequence ID" value="GAA4101536.1"/>
    <property type="molecule type" value="Genomic_DNA"/>
</dbReference>